<keyword evidence="1" id="KW-0472">Membrane</keyword>
<keyword evidence="3" id="KW-1185">Reference proteome</keyword>
<accession>A0ABS7Z855</accession>
<dbReference type="RefSeq" id="WP_225554737.1">
    <property type="nucleotide sequence ID" value="NZ_JADEYP010000032.1"/>
</dbReference>
<evidence type="ECO:0000313" key="2">
    <source>
        <dbReference type="EMBL" id="MCA5006376.1"/>
    </source>
</evidence>
<organism evidence="2 3">
    <name type="scientific">Sphingobacterium bovistauri</name>
    <dbReference type="NCBI Taxonomy" id="2781959"/>
    <lineage>
        <taxon>Bacteria</taxon>
        <taxon>Pseudomonadati</taxon>
        <taxon>Bacteroidota</taxon>
        <taxon>Sphingobacteriia</taxon>
        <taxon>Sphingobacteriales</taxon>
        <taxon>Sphingobacteriaceae</taxon>
        <taxon>Sphingobacterium</taxon>
    </lineage>
</organism>
<dbReference type="EMBL" id="JADEYP010000032">
    <property type="protein sequence ID" value="MCA5006376.1"/>
    <property type="molecule type" value="Genomic_DNA"/>
</dbReference>
<evidence type="ECO:0000313" key="3">
    <source>
        <dbReference type="Proteomes" id="UP001165302"/>
    </source>
</evidence>
<reference evidence="2" key="1">
    <citation type="submission" date="2020-10" db="EMBL/GenBank/DDBJ databases">
        <authorList>
            <person name="Lu T."/>
            <person name="Wang Q."/>
            <person name="Han X."/>
        </authorList>
    </citation>
    <scope>NUCLEOTIDE SEQUENCE</scope>
    <source>
        <strain evidence="2">WQ 366</strain>
    </source>
</reference>
<name>A0ABS7Z855_9SPHI</name>
<keyword evidence="1" id="KW-1133">Transmembrane helix</keyword>
<evidence type="ECO:0008006" key="4">
    <source>
        <dbReference type="Google" id="ProtNLM"/>
    </source>
</evidence>
<keyword evidence="1" id="KW-0812">Transmembrane</keyword>
<sequence length="160" mass="17788">MKLIQLQTDLIAGMPNDKLTKAYIRLQNLLTVVESRIESEILIEKINYKIQNLNSSNKINGALFRLVNLTENEIINFIEQDLKIVPVGYYSKKWLAIGMTAFGIPFGIILGTALKNMALIGIGLPIGLGIGALIGRKKDTEAAIKGRQYNYLAQLQNDIN</sequence>
<feature type="transmembrane region" description="Helical" evidence="1">
    <location>
        <begin position="117"/>
        <end position="135"/>
    </location>
</feature>
<comment type="caution">
    <text evidence="2">The sequence shown here is derived from an EMBL/GenBank/DDBJ whole genome shotgun (WGS) entry which is preliminary data.</text>
</comment>
<gene>
    <name evidence="2" type="ORF">IPZ78_14605</name>
</gene>
<proteinExistence type="predicted"/>
<dbReference type="Proteomes" id="UP001165302">
    <property type="component" value="Unassembled WGS sequence"/>
</dbReference>
<feature type="transmembrane region" description="Helical" evidence="1">
    <location>
        <begin position="94"/>
        <end position="111"/>
    </location>
</feature>
<evidence type="ECO:0000256" key="1">
    <source>
        <dbReference type="SAM" id="Phobius"/>
    </source>
</evidence>
<protein>
    <recommendedName>
        <fullName evidence="4">Positive regulator of sigma(E), RseC/MucC</fullName>
    </recommendedName>
</protein>